<dbReference type="PANTHER" id="PTHR43343">
    <property type="entry name" value="PEPTIDASE S12"/>
    <property type="match status" value="1"/>
</dbReference>
<dbReference type="SUPFAM" id="SSF50494">
    <property type="entry name" value="Trypsin-like serine proteases"/>
    <property type="match status" value="1"/>
</dbReference>
<reference evidence="5 6" key="1">
    <citation type="submission" date="2021-06" db="EMBL/GenBank/DDBJ databases">
        <title>Bacillus sp. RD4P76, an endophyte from a halophyte.</title>
        <authorList>
            <person name="Sun J.-Q."/>
        </authorList>
    </citation>
    <scope>NUCLEOTIDE SEQUENCE [LARGE SCALE GENOMIC DNA]</scope>
    <source>
        <strain evidence="5 6">JCM 17098</strain>
    </source>
</reference>
<evidence type="ECO:0000256" key="2">
    <source>
        <dbReference type="ARBA" id="ARBA00022801"/>
    </source>
</evidence>
<sequence length="380" mass="41936">MRVYWIISSIITFLLLGVGVYGFYFISEYVPGQLDTPSTILDTDLEESVDDEAQQREITEVIHESQKLVVKIETPIGHLGSGFLYNDLGDIITNAHVVTGTENVTVITADSRQLSGTVIGISEIIDVAVVRVPELADTPPLNLSTEKAEIGVEILALGSPFGLENTVTTGIISGVNRSFELPPYHYDDVYQISAPIAQGNSGGPLIHSKTGEVLGINSAGTEQGTIGFSIPIGNVIDLIEVWSREPMTSLPNLDLYEEDYHYRGDFREFNDEDMATYVVGYFFDSLNYRDYITAYSLLGSSLQTSTSYQSFRASYLNTRSITVDNIQAKTTDGNSLEVTVVITTEEREGGNSTFRSYKIIYTMGYENDQMKILTIDETPL</sequence>
<dbReference type="EMBL" id="JAHQCR010000036">
    <property type="protein sequence ID" value="MBU9721574.1"/>
    <property type="molecule type" value="Genomic_DNA"/>
</dbReference>
<feature type="transmembrane region" description="Helical" evidence="4">
    <location>
        <begin position="6"/>
        <end position="26"/>
    </location>
</feature>
<accession>A0ABS6JV54</accession>
<proteinExistence type="predicted"/>
<organism evidence="5 6">
    <name type="scientific">Evansella alkalicola</name>
    <dbReference type="NCBI Taxonomy" id="745819"/>
    <lineage>
        <taxon>Bacteria</taxon>
        <taxon>Bacillati</taxon>
        <taxon>Bacillota</taxon>
        <taxon>Bacilli</taxon>
        <taxon>Bacillales</taxon>
        <taxon>Bacillaceae</taxon>
        <taxon>Evansella</taxon>
    </lineage>
</organism>
<comment type="caution">
    <text evidence="5">The sequence shown here is derived from an EMBL/GenBank/DDBJ whole genome shotgun (WGS) entry which is preliminary data.</text>
</comment>
<keyword evidence="4" id="KW-0472">Membrane</keyword>
<keyword evidence="4" id="KW-0812">Transmembrane</keyword>
<dbReference type="Gene3D" id="2.40.10.120">
    <property type="match status" value="1"/>
</dbReference>
<dbReference type="PRINTS" id="PR00834">
    <property type="entry name" value="PROTEASES2C"/>
</dbReference>
<dbReference type="InterPro" id="IPR051201">
    <property type="entry name" value="Chloro_Bact_Ser_Proteases"/>
</dbReference>
<name>A0ABS6JV54_9BACI</name>
<dbReference type="GO" id="GO:0006508">
    <property type="term" value="P:proteolysis"/>
    <property type="evidence" value="ECO:0007669"/>
    <property type="project" value="UniProtKB-KW"/>
</dbReference>
<evidence type="ECO:0000256" key="4">
    <source>
        <dbReference type="SAM" id="Phobius"/>
    </source>
</evidence>
<keyword evidence="3" id="KW-0720">Serine protease</keyword>
<dbReference type="GO" id="GO:0008233">
    <property type="term" value="F:peptidase activity"/>
    <property type="evidence" value="ECO:0007669"/>
    <property type="project" value="UniProtKB-KW"/>
</dbReference>
<dbReference type="RefSeq" id="WP_088076645.1">
    <property type="nucleotide sequence ID" value="NZ_JAHQCR010000036.1"/>
</dbReference>
<evidence type="ECO:0000313" key="6">
    <source>
        <dbReference type="Proteomes" id="UP000790580"/>
    </source>
</evidence>
<dbReference type="InterPro" id="IPR009003">
    <property type="entry name" value="Peptidase_S1_PA"/>
</dbReference>
<evidence type="ECO:0000313" key="5">
    <source>
        <dbReference type="EMBL" id="MBU9721574.1"/>
    </source>
</evidence>
<keyword evidence="4" id="KW-1133">Transmembrane helix</keyword>
<dbReference type="PANTHER" id="PTHR43343:SF3">
    <property type="entry name" value="PROTEASE DO-LIKE 8, CHLOROPLASTIC"/>
    <property type="match status" value="1"/>
</dbReference>
<protein>
    <submittedName>
        <fullName evidence="5">S1C family serine protease</fullName>
    </submittedName>
</protein>
<keyword evidence="2" id="KW-0378">Hydrolase</keyword>
<gene>
    <name evidence="5" type="ORF">KS407_08965</name>
</gene>
<dbReference type="Proteomes" id="UP000790580">
    <property type="component" value="Unassembled WGS sequence"/>
</dbReference>
<dbReference type="InterPro" id="IPR001940">
    <property type="entry name" value="Peptidase_S1C"/>
</dbReference>
<evidence type="ECO:0000256" key="1">
    <source>
        <dbReference type="ARBA" id="ARBA00022670"/>
    </source>
</evidence>
<keyword evidence="1 5" id="KW-0645">Protease</keyword>
<keyword evidence="6" id="KW-1185">Reference proteome</keyword>
<evidence type="ECO:0000256" key="3">
    <source>
        <dbReference type="ARBA" id="ARBA00022825"/>
    </source>
</evidence>
<dbReference type="Pfam" id="PF13365">
    <property type="entry name" value="Trypsin_2"/>
    <property type="match status" value="1"/>
</dbReference>